<dbReference type="SUPFAM" id="SSF53756">
    <property type="entry name" value="UDP-Glycosyltransferase/glycogen phosphorylase"/>
    <property type="match status" value="1"/>
</dbReference>
<organism evidence="4">
    <name type="scientific">Tolypothrix bouteillei VB521301</name>
    <dbReference type="NCBI Taxonomy" id="1479485"/>
    <lineage>
        <taxon>Bacteria</taxon>
        <taxon>Bacillati</taxon>
        <taxon>Cyanobacteriota</taxon>
        <taxon>Cyanophyceae</taxon>
        <taxon>Nostocales</taxon>
        <taxon>Tolypothrichaceae</taxon>
        <taxon>Tolypothrix</taxon>
    </lineage>
</organism>
<dbReference type="EMBL" id="JHEG04000001">
    <property type="protein sequence ID" value="KAF3885775.1"/>
    <property type="molecule type" value="Genomic_DNA"/>
</dbReference>
<dbReference type="FunFam" id="3.40.50.2000:FF:000119">
    <property type="entry name" value="Glycosyl transferase group 1"/>
    <property type="match status" value="1"/>
</dbReference>
<dbReference type="GO" id="GO:0009103">
    <property type="term" value="P:lipopolysaccharide biosynthetic process"/>
    <property type="evidence" value="ECO:0007669"/>
    <property type="project" value="TreeGrafter"/>
</dbReference>
<name>A0A0C1N173_9CYAN</name>
<dbReference type="GO" id="GO:0016757">
    <property type="term" value="F:glycosyltransferase activity"/>
    <property type="evidence" value="ECO:0007669"/>
    <property type="project" value="InterPro"/>
</dbReference>
<evidence type="ECO:0000313" key="3">
    <source>
        <dbReference type="EMBL" id="KAF3885775.1"/>
    </source>
</evidence>
<reference evidence="3" key="2">
    <citation type="submission" date="2019-11" db="EMBL/GenBank/DDBJ databases">
        <title>Improved Assembly of Tolypothrix boutellei genome.</title>
        <authorList>
            <person name="Sarangi A.N."/>
            <person name="Mukherjee M."/>
            <person name="Ghosh S."/>
            <person name="Singh D."/>
            <person name="Das A."/>
            <person name="Kant S."/>
            <person name="Prusty A."/>
            <person name="Tripathy S."/>
        </authorList>
    </citation>
    <scope>NUCLEOTIDE SEQUENCE</scope>
    <source>
        <strain evidence="3">VB521301</strain>
    </source>
</reference>
<gene>
    <name evidence="4" type="ORF">DA73_0227055</name>
    <name evidence="3" type="ORF">DA73_0400010085</name>
</gene>
<protein>
    <submittedName>
        <fullName evidence="3 4">Glycosyltransferase</fullName>
    </submittedName>
</protein>
<keyword evidence="1 4" id="KW-0808">Transferase</keyword>
<proteinExistence type="predicted"/>
<accession>A0A0C1N173</accession>
<dbReference type="PANTHER" id="PTHR46401:SF2">
    <property type="entry name" value="GLYCOSYLTRANSFERASE WBBK-RELATED"/>
    <property type="match status" value="1"/>
</dbReference>
<reference evidence="4" key="1">
    <citation type="journal article" date="2015" name="Genome Announc.">
        <title>Draft Genome Sequence of Tolypothrix boutellei Strain VB521301.</title>
        <authorList>
            <person name="Chandrababunaidu M.M."/>
            <person name="Singh D."/>
            <person name="Sen D."/>
            <person name="Bhan S."/>
            <person name="Das S."/>
            <person name="Gupta A."/>
            <person name="Adhikary S.P."/>
            <person name="Tripathy S."/>
        </authorList>
    </citation>
    <scope>NUCLEOTIDE SEQUENCE</scope>
    <source>
        <strain evidence="4">VB521301</strain>
    </source>
</reference>
<evidence type="ECO:0000256" key="1">
    <source>
        <dbReference type="ARBA" id="ARBA00022679"/>
    </source>
</evidence>
<dbReference type="AlphaFoldDB" id="A0A0C1N173"/>
<dbReference type="Proteomes" id="UP000029738">
    <property type="component" value="Unassembled WGS sequence"/>
</dbReference>
<sequence>MKVLYDISWLGTGFYHPPCRTGIFRVVENLAYGLKNSQECDLIFCTHGISLRLCEVLGYLESNPELAKVPLSYNSKNVKFRRSFYKVYQELNQKLTDIPASQKLTPEILRLRALRKVLTYVAQSVEFFYQPITPNSLAEAEIYHSPYEAIPDEIRKAATPIKKILTVHDLIPIIHPDFFEFNKDTVEKALSSLDPESWILCVSQSTKDDLCNYSSIIDPSKVFVTHLAASKLFYPCLDSQEIEATCGKYNIPNAPYILSLSTLEPRKNIDLTIRCFLQLIQQEKIQDLNLVLVGAKGWKYDKVFAEISKNPILKDRIITTGYVADEDLAAVYSGAIAFVYPSFYEGFGLPPLEAMQCGVPVITSNTSSLPEVVGDAGIMLDPKDADGLCHSLFELYNQPGLRKSMSYKSLEQAKKFSWEKCTQQTLTAYKTAISF</sequence>
<keyword evidence="5" id="KW-1185">Reference proteome</keyword>
<evidence type="ECO:0000313" key="4">
    <source>
        <dbReference type="EMBL" id="KIE08282.1"/>
    </source>
</evidence>
<feature type="domain" description="Glycosyl transferase family 1" evidence="2">
    <location>
        <begin position="251"/>
        <end position="409"/>
    </location>
</feature>
<dbReference type="STRING" id="1479485.DA73_0227055"/>
<dbReference type="EMBL" id="JHEG02000058">
    <property type="protein sequence ID" value="KIE08282.1"/>
    <property type="molecule type" value="Genomic_DNA"/>
</dbReference>
<dbReference type="PANTHER" id="PTHR46401">
    <property type="entry name" value="GLYCOSYLTRANSFERASE WBBK-RELATED"/>
    <property type="match status" value="1"/>
</dbReference>
<dbReference type="CDD" id="cd03809">
    <property type="entry name" value="GT4_MtfB-like"/>
    <property type="match status" value="1"/>
</dbReference>
<dbReference type="OrthoDB" id="9797829at2"/>
<comment type="caution">
    <text evidence="4">The sequence shown here is derived from an EMBL/GenBank/DDBJ whole genome shotgun (WGS) entry which is preliminary data.</text>
</comment>
<dbReference type="Gene3D" id="3.40.50.2000">
    <property type="entry name" value="Glycogen Phosphorylase B"/>
    <property type="match status" value="1"/>
</dbReference>
<evidence type="ECO:0000259" key="2">
    <source>
        <dbReference type="Pfam" id="PF00534"/>
    </source>
</evidence>
<dbReference type="InterPro" id="IPR001296">
    <property type="entry name" value="Glyco_trans_1"/>
</dbReference>
<dbReference type="Pfam" id="PF00534">
    <property type="entry name" value="Glycos_transf_1"/>
    <property type="match status" value="1"/>
</dbReference>
<dbReference type="RefSeq" id="WP_038087053.1">
    <property type="nucleotide sequence ID" value="NZ_JHEG04000001.1"/>
</dbReference>
<evidence type="ECO:0000313" key="5">
    <source>
        <dbReference type="Proteomes" id="UP000029738"/>
    </source>
</evidence>